<gene>
    <name evidence="4" type="ORF">GCM10009111_17900</name>
</gene>
<sequence>MKKILVINANPKSISFCKSIAERYAKTAGSKHALKQIDLNAMNFEINLQEGYDKELALEPDLVAFQEMLLWAEHIVIISPVWWGSMPAKFKGVIDRTFLPDFAFKYQAGKSIPEKLLKGRTSELIITLDTPTFWYKYVQGNPIYKNLKRTILDFSGIKNTSATYFGPVISASEQVRKTWLTKVEKMANNL</sequence>
<accession>A0ABN1L6V7</accession>
<organism evidence="4 5">
    <name type="scientific">Colwellia asteriadis</name>
    <dbReference type="NCBI Taxonomy" id="517723"/>
    <lineage>
        <taxon>Bacteria</taxon>
        <taxon>Pseudomonadati</taxon>
        <taxon>Pseudomonadota</taxon>
        <taxon>Gammaproteobacteria</taxon>
        <taxon>Alteromonadales</taxon>
        <taxon>Colwelliaceae</taxon>
        <taxon>Colwellia</taxon>
    </lineage>
</organism>
<dbReference type="Gene3D" id="3.40.50.360">
    <property type="match status" value="1"/>
</dbReference>
<evidence type="ECO:0000259" key="3">
    <source>
        <dbReference type="Pfam" id="PF02525"/>
    </source>
</evidence>
<evidence type="ECO:0000256" key="1">
    <source>
        <dbReference type="ARBA" id="ARBA00006252"/>
    </source>
</evidence>
<comment type="similarity">
    <text evidence="1">Belongs to the NAD(P)H dehydrogenase (quinone) family.</text>
</comment>
<proteinExistence type="inferred from homology"/>
<dbReference type="EMBL" id="BAAAFA010000005">
    <property type="protein sequence ID" value="GAA0817111.1"/>
    <property type="molecule type" value="Genomic_DNA"/>
</dbReference>
<dbReference type="RefSeq" id="WP_343817092.1">
    <property type="nucleotide sequence ID" value="NZ_BAAAFA010000005.1"/>
</dbReference>
<dbReference type="InterPro" id="IPR003680">
    <property type="entry name" value="Flavodoxin_fold"/>
</dbReference>
<dbReference type="Pfam" id="PF02525">
    <property type="entry name" value="Flavodoxin_2"/>
    <property type="match status" value="1"/>
</dbReference>
<reference evidence="4 5" key="1">
    <citation type="journal article" date="2019" name="Int. J. Syst. Evol. Microbiol.">
        <title>The Global Catalogue of Microorganisms (GCM) 10K type strain sequencing project: providing services to taxonomists for standard genome sequencing and annotation.</title>
        <authorList>
            <consortium name="The Broad Institute Genomics Platform"/>
            <consortium name="The Broad Institute Genome Sequencing Center for Infectious Disease"/>
            <person name="Wu L."/>
            <person name="Ma J."/>
        </authorList>
    </citation>
    <scope>NUCLEOTIDE SEQUENCE [LARGE SCALE GENOMIC DNA]</scope>
    <source>
        <strain evidence="4 5">JCM 15608</strain>
    </source>
</reference>
<dbReference type="InterPro" id="IPR051545">
    <property type="entry name" value="NAD(P)H_dehydrogenase_qn"/>
</dbReference>
<protein>
    <submittedName>
        <fullName evidence="4">NAD(P)H-dependent oxidoreductase</fullName>
    </submittedName>
</protein>
<dbReference type="PANTHER" id="PTHR10204">
    <property type="entry name" value="NAD P H OXIDOREDUCTASE-RELATED"/>
    <property type="match status" value="1"/>
</dbReference>
<keyword evidence="5" id="KW-1185">Reference proteome</keyword>
<dbReference type="InterPro" id="IPR029039">
    <property type="entry name" value="Flavoprotein-like_sf"/>
</dbReference>
<evidence type="ECO:0000256" key="2">
    <source>
        <dbReference type="ARBA" id="ARBA00023002"/>
    </source>
</evidence>
<feature type="domain" description="Flavodoxin-like fold" evidence="3">
    <location>
        <begin position="2"/>
        <end position="177"/>
    </location>
</feature>
<name>A0ABN1L6V7_9GAMM</name>
<dbReference type="SUPFAM" id="SSF52218">
    <property type="entry name" value="Flavoproteins"/>
    <property type="match status" value="1"/>
</dbReference>
<keyword evidence="2" id="KW-0560">Oxidoreductase</keyword>
<dbReference type="PANTHER" id="PTHR10204:SF34">
    <property type="entry name" value="NAD(P)H DEHYDROGENASE [QUINONE] 1 ISOFORM 1"/>
    <property type="match status" value="1"/>
</dbReference>
<comment type="caution">
    <text evidence="4">The sequence shown here is derived from an EMBL/GenBank/DDBJ whole genome shotgun (WGS) entry which is preliminary data.</text>
</comment>
<evidence type="ECO:0000313" key="5">
    <source>
        <dbReference type="Proteomes" id="UP001500021"/>
    </source>
</evidence>
<dbReference type="Proteomes" id="UP001500021">
    <property type="component" value="Unassembled WGS sequence"/>
</dbReference>
<evidence type="ECO:0000313" key="4">
    <source>
        <dbReference type="EMBL" id="GAA0817111.1"/>
    </source>
</evidence>